<sequence>MATAGGTVLGSRFGRAVTIPQLNMTTEVGPARPLLRGECSRHYRVSCLSDRAQHPVCFDQALAFQFIHTVNRFTRSGWSPPNRQDGKSVGSVAGAGGKKWTFDLQEGQMVARTSLIGNSMWAIREQTANDQLVKAYASAQ</sequence>
<dbReference type="HOGENOM" id="CLU_1835828_0_0_1"/>
<gene>
    <name evidence="1" type="ORF">PDE_08872</name>
</gene>
<keyword evidence="2" id="KW-1185">Reference proteome</keyword>
<dbReference type="Proteomes" id="UP000019376">
    <property type="component" value="Unassembled WGS sequence"/>
</dbReference>
<organism evidence="1 2">
    <name type="scientific">Penicillium oxalicum (strain 114-2 / CGMCC 5302)</name>
    <name type="common">Penicillium decumbens</name>
    <dbReference type="NCBI Taxonomy" id="933388"/>
    <lineage>
        <taxon>Eukaryota</taxon>
        <taxon>Fungi</taxon>
        <taxon>Dikarya</taxon>
        <taxon>Ascomycota</taxon>
        <taxon>Pezizomycotina</taxon>
        <taxon>Eurotiomycetes</taxon>
        <taxon>Eurotiomycetidae</taxon>
        <taxon>Eurotiales</taxon>
        <taxon>Aspergillaceae</taxon>
        <taxon>Penicillium</taxon>
    </lineage>
</organism>
<dbReference type="EMBL" id="KB644415">
    <property type="protein sequence ID" value="EPS33910.1"/>
    <property type="molecule type" value="Genomic_DNA"/>
</dbReference>
<protein>
    <submittedName>
        <fullName evidence="1">Uncharacterized protein</fullName>
    </submittedName>
</protein>
<reference evidence="1 2" key="1">
    <citation type="journal article" date="2013" name="PLoS ONE">
        <title>Genomic and secretomic analyses reveal unique features of the lignocellulolytic enzyme system of Penicillium decumbens.</title>
        <authorList>
            <person name="Liu G."/>
            <person name="Zhang L."/>
            <person name="Wei X."/>
            <person name="Zou G."/>
            <person name="Qin Y."/>
            <person name="Ma L."/>
            <person name="Li J."/>
            <person name="Zheng H."/>
            <person name="Wang S."/>
            <person name="Wang C."/>
            <person name="Xun L."/>
            <person name="Zhao G.-P."/>
            <person name="Zhou Z."/>
            <person name="Qu Y."/>
        </authorList>
    </citation>
    <scope>NUCLEOTIDE SEQUENCE [LARGE SCALE GENOMIC DNA]</scope>
    <source>
        <strain evidence="2">114-2 / CGMCC 5302</strain>
    </source>
</reference>
<dbReference type="AlphaFoldDB" id="S7ZT88"/>
<proteinExistence type="predicted"/>
<evidence type="ECO:0000313" key="1">
    <source>
        <dbReference type="EMBL" id="EPS33910.1"/>
    </source>
</evidence>
<name>S7ZT88_PENO1</name>
<accession>S7ZT88</accession>
<evidence type="ECO:0000313" key="2">
    <source>
        <dbReference type="Proteomes" id="UP000019376"/>
    </source>
</evidence>